<accession>A0ABD3XI07</accession>
<evidence type="ECO:0000256" key="4">
    <source>
        <dbReference type="ARBA" id="ARBA00022734"/>
    </source>
</evidence>
<evidence type="ECO:0000256" key="2">
    <source>
        <dbReference type="ARBA" id="ARBA00022692"/>
    </source>
</evidence>
<reference evidence="12 13" key="1">
    <citation type="submission" date="2024-11" db="EMBL/GenBank/DDBJ databases">
        <title>Chromosome-level genome assembly of the freshwater bivalve Anodonta woodiana.</title>
        <authorList>
            <person name="Chen X."/>
        </authorList>
    </citation>
    <scope>NUCLEOTIDE SEQUENCE [LARGE SCALE GENOMIC DNA]</scope>
    <source>
        <strain evidence="12">MN2024</strain>
        <tissue evidence="12">Gills</tissue>
    </source>
</reference>
<organism evidence="12 13">
    <name type="scientific">Sinanodonta woodiana</name>
    <name type="common">Chinese pond mussel</name>
    <name type="synonym">Anodonta woodiana</name>
    <dbReference type="NCBI Taxonomy" id="1069815"/>
    <lineage>
        <taxon>Eukaryota</taxon>
        <taxon>Metazoa</taxon>
        <taxon>Spiralia</taxon>
        <taxon>Lophotrochozoa</taxon>
        <taxon>Mollusca</taxon>
        <taxon>Bivalvia</taxon>
        <taxon>Autobranchia</taxon>
        <taxon>Heteroconchia</taxon>
        <taxon>Palaeoheterodonta</taxon>
        <taxon>Unionida</taxon>
        <taxon>Unionoidea</taxon>
        <taxon>Unionidae</taxon>
        <taxon>Unioninae</taxon>
        <taxon>Sinanodonta</taxon>
    </lineage>
</organism>
<evidence type="ECO:0000256" key="10">
    <source>
        <dbReference type="SAM" id="SignalP"/>
    </source>
</evidence>
<feature type="chain" id="PRO_5044813909" description="L-type lectin-like domain-containing protein" evidence="10">
    <location>
        <begin position="19"/>
        <end position="500"/>
    </location>
</feature>
<dbReference type="Proteomes" id="UP001634394">
    <property type="component" value="Unassembled WGS sequence"/>
</dbReference>
<gene>
    <name evidence="12" type="ORF">ACJMK2_025762</name>
</gene>
<evidence type="ECO:0000256" key="5">
    <source>
        <dbReference type="ARBA" id="ARBA00022989"/>
    </source>
</evidence>
<dbReference type="CDD" id="cd06902">
    <property type="entry name" value="lectin_ERGIC-53_ERGL"/>
    <property type="match status" value="1"/>
</dbReference>
<evidence type="ECO:0000256" key="7">
    <source>
        <dbReference type="ARBA" id="ARBA00023157"/>
    </source>
</evidence>
<proteinExistence type="predicted"/>
<evidence type="ECO:0000256" key="6">
    <source>
        <dbReference type="ARBA" id="ARBA00023136"/>
    </source>
</evidence>
<feature type="coiled-coil region" evidence="8">
    <location>
        <begin position="256"/>
        <end position="283"/>
    </location>
</feature>
<dbReference type="PROSITE" id="PS51328">
    <property type="entry name" value="L_LECTIN_LIKE"/>
    <property type="match status" value="1"/>
</dbReference>
<sequence>MFLQVLLCCISALLFVNASLPKIKFEYKYSFKGPHLIQADRSIPFWEYTGDAIASDENIRITPSLRSKRGAVWCKNPATFEHFSIEVVFKVTGRGRVGADGLAIWFTESKGIDGPVFGSNDYWKGLAVIFDSFDNDAQHNNPYISAFVNDGTHTFEHQNDGSTQQLGGCLRDFRNKQFPIRAKVEYYEKVLTVFINSGLTNNKDDFELCLRVENVQLPKSGFFGVSAATGGLADDHDVLAFLTHSLVPPGQQVVESKVAEEERKKYEKEFDDYQKQLEQAKKEFQEQHPDKAKEVGNDQFVGQGERELQMIFEGQNLIHQVVRDLSHKLDELLGRQELVLSRVSSLSSGVQVPQGSGTQGGQPVMVDTIKRHEVERIFNNHAELLKEARDIRTLLNDVQYKAGVIQSGLGQVHQGGGGTGGGGLTAQMSMILHELQENLRNVKADVTNLVQQPQIGTACPPQTSCVSPVLFFVAIGIQLVIIVGYLIYRQSKDAQAKKFY</sequence>
<keyword evidence="6 9" id="KW-0472">Membrane</keyword>
<dbReference type="FunFam" id="2.60.120.200:FF:000028">
    <property type="entry name" value="Blast:Protein ERGIC-53"/>
    <property type="match status" value="1"/>
</dbReference>
<dbReference type="GO" id="GO:0033116">
    <property type="term" value="C:endoplasmic reticulum-Golgi intermediate compartment membrane"/>
    <property type="evidence" value="ECO:0007669"/>
    <property type="project" value="UniProtKB-SubCell"/>
</dbReference>
<evidence type="ECO:0000313" key="12">
    <source>
        <dbReference type="EMBL" id="KAL3885717.1"/>
    </source>
</evidence>
<evidence type="ECO:0000256" key="1">
    <source>
        <dbReference type="ARBA" id="ARBA00004151"/>
    </source>
</evidence>
<evidence type="ECO:0000313" key="13">
    <source>
        <dbReference type="Proteomes" id="UP001634394"/>
    </source>
</evidence>
<protein>
    <recommendedName>
        <fullName evidence="11">L-type lectin-like domain-containing protein</fullName>
    </recommendedName>
</protein>
<dbReference type="EMBL" id="JBJQND010000002">
    <property type="protein sequence ID" value="KAL3885717.1"/>
    <property type="molecule type" value="Genomic_DNA"/>
</dbReference>
<feature type="domain" description="L-type lectin-like" evidence="11">
    <location>
        <begin position="23"/>
        <end position="246"/>
    </location>
</feature>
<keyword evidence="4" id="KW-0430">Lectin</keyword>
<dbReference type="Pfam" id="PF03388">
    <property type="entry name" value="Lectin_leg-like"/>
    <property type="match status" value="1"/>
</dbReference>
<keyword evidence="8" id="KW-0175">Coiled coil</keyword>
<name>A0ABD3XI07_SINWO</name>
<dbReference type="PANTHER" id="PTHR12223:SF28">
    <property type="entry name" value="LECTIN, MANNOSE BINDING 1 LIKE"/>
    <property type="match status" value="1"/>
</dbReference>
<comment type="subcellular location">
    <subcellularLocation>
        <location evidence="1">Endoplasmic reticulum-Golgi intermediate compartment membrane</location>
        <topology evidence="1">Single-pass type I membrane protein</topology>
    </subcellularLocation>
</comment>
<dbReference type="InterPro" id="IPR051136">
    <property type="entry name" value="Intracellular_Lectin-GPT"/>
</dbReference>
<keyword evidence="2 9" id="KW-0812">Transmembrane</keyword>
<evidence type="ECO:0000256" key="3">
    <source>
        <dbReference type="ARBA" id="ARBA00022729"/>
    </source>
</evidence>
<dbReference type="GO" id="GO:0030246">
    <property type="term" value="F:carbohydrate binding"/>
    <property type="evidence" value="ECO:0007669"/>
    <property type="project" value="UniProtKB-KW"/>
</dbReference>
<keyword evidence="13" id="KW-1185">Reference proteome</keyword>
<comment type="caution">
    <text evidence="12">The sequence shown here is derived from an EMBL/GenBank/DDBJ whole genome shotgun (WGS) entry which is preliminary data.</text>
</comment>
<dbReference type="PANTHER" id="PTHR12223">
    <property type="entry name" value="VESICULAR MANNOSE-BINDING LECTIN"/>
    <property type="match status" value="1"/>
</dbReference>
<keyword evidence="7" id="KW-1015">Disulfide bond</keyword>
<dbReference type="Gene3D" id="2.60.120.200">
    <property type="match status" value="1"/>
</dbReference>
<dbReference type="SUPFAM" id="SSF49899">
    <property type="entry name" value="Concanavalin A-like lectins/glucanases"/>
    <property type="match status" value="1"/>
</dbReference>
<evidence type="ECO:0000259" key="11">
    <source>
        <dbReference type="PROSITE" id="PS51328"/>
    </source>
</evidence>
<evidence type="ECO:0000256" key="9">
    <source>
        <dbReference type="SAM" id="Phobius"/>
    </source>
</evidence>
<evidence type="ECO:0000256" key="8">
    <source>
        <dbReference type="SAM" id="Coils"/>
    </source>
</evidence>
<feature type="signal peptide" evidence="10">
    <location>
        <begin position="1"/>
        <end position="18"/>
    </location>
</feature>
<keyword evidence="5 9" id="KW-1133">Transmembrane helix</keyword>
<dbReference type="AlphaFoldDB" id="A0ABD3XI07"/>
<keyword evidence="3 10" id="KW-0732">Signal</keyword>
<dbReference type="InterPro" id="IPR013320">
    <property type="entry name" value="ConA-like_dom_sf"/>
</dbReference>
<feature type="transmembrane region" description="Helical" evidence="9">
    <location>
        <begin position="469"/>
        <end position="488"/>
    </location>
</feature>
<dbReference type="GO" id="GO:0012505">
    <property type="term" value="C:endomembrane system"/>
    <property type="evidence" value="ECO:0007669"/>
    <property type="project" value="UniProtKB-ARBA"/>
</dbReference>
<dbReference type="InterPro" id="IPR005052">
    <property type="entry name" value="Lectin_leg"/>
</dbReference>